<accession>A0A8H7PRA9</accession>
<dbReference type="Pfam" id="PF12013">
    <property type="entry name" value="OrsD"/>
    <property type="match status" value="1"/>
</dbReference>
<evidence type="ECO:0000313" key="3">
    <source>
        <dbReference type="Proteomes" id="UP000612746"/>
    </source>
</evidence>
<feature type="region of interest" description="Disordered" evidence="1">
    <location>
        <begin position="184"/>
        <end position="207"/>
    </location>
</feature>
<evidence type="ECO:0000256" key="1">
    <source>
        <dbReference type="SAM" id="MobiDB-lite"/>
    </source>
</evidence>
<protein>
    <submittedName>
        <fullName evidence="2">Uncharacterized protein</fullName>
    </submittedName>
</protein>
<keyword evidence="3" id="KW-1185">Reference proteome</keyword>
<evidence type="ECO:0000313" key="2">
    <source>
        <dbReference type="EMBL" id="KAG2178350.1"/>
    </source>
</evidence>
<reference evidence="2" key="1">
    <citation type="submission" date="2020-12" db="EMBL/GenBank/DDBJ databases">
        <title>Metabolic potential, ecology and presence of endohyphal bacteria is reflected in genomic diversity of Mucoromycotina.</title>
        <authorList>
            <person name="Muszewska A."/>
            <person name="Okrasinska A."/>
            <person name="Steczkiewicz K."/>
            <person name="Drgas O."/>
            <person name="Orlowska M."/>
            <person name="Perlinska-Lenart U."/>
            <person name="Aleksandrzak-Piekarczyk T."/>
            <person name="Szatraj K."/>
            <person name="Zielenkiewicz U."/>
            <person name="Pilsyk S."/>
            <person name="Malc E."/>
            <person name="Mieczkowski P."/>
            <person name="Kruszewska J.S."/>
            <person name="Biernat P."/>
            <person name="Pawlowska J."/>
        </authorList>
    </citation>
    <scope>NUCLEOTIDE SEQUENCE</scope>
    <source>
        <strain evidence="2">WA0000051536</strain>
    </source>
</reference>
<dbReference type="InterPro" id="IPR022698">
    <property type="entry name" value="OrsD"/>
</dbReference>
<sequence>MTSERSTAESGVRAEGDALPSYLRILPDFRVVLCITHSCCYTLQNLSRHLLEKHQLKSRERQRIESSSQLNDIATSMTEVVQPHDGINEIRGLPTVPGFICDRAKCDHPKCDHAECDHPKCDFRSTNENQIRKHYNKEHQWKVAKHGDMPWDEAYLQTLFQQNQRRHYFVVVLEDQVYESSNPPYIYPRANASNNAPDSSPPPVPENVQDEIMRRYRRVLAMS</sequence>
<dbReference type="EMBL" id="JAEPRA010000011">
    <property type="protein sequence ID" value="KAG2178350.1"/>
    <property type="molecule type" value="Genomic_DNA"/>
</dbReference>
<name>A0A8H7PRA9_9FUNG</name>
<comment type="caution">
    <text evidence="2">The sequence shown here is derived from an EMBL/GenBank/DDBJ whole genome shotgun (WGS) entry which is preliminary data.</text>
</comment>
<proteinExistence type="predicted"/>
<dbReference type="Proteomes" id="UP000612746">
    <property type="component" value="Unassembled WGS sequence"/>
</dbReference>
<gene>
    <name evidence="2" type="ORF">INT44_001500</name>
</gene>
<dbReference type="AlphaFoldDB" id="A0A8H7PRA9"/>
<organism evidence="2 3">
    <name type="scientific">Umbelopsis vinacea</name>
    <dbReference type="NCBI Taxonomy" id="44442"/>
    <lineage>
        <taxon>Eukaryota</taxon>
        <taxon>Fungi</taxon>
        <taxon>Fungi incertae sedis</taxon>
        <taxon>Mucoromycota</taxon>
        <taxon>Mucoromycotina</taxon>
        <taxon>Umbelopsidomycetes</taxon>
        <taxon>Umbelopsidales</taxon>
        <taxon>Umbelopsidaceae</taxon>
        <taxon>Umbelopsis</taxon>
    </lineage>
</organism>
<feature type="compositionally biased region" description="Low complexity" evidence="1">
    <location>
        <begin position="188"/>
        <end position="198"/>
    </location>
</feature>